<dbReference type="InterPro" id="IPR018764">
    <property type="entry name" value="RskA_C"/>
</dbReference>
<dbReference type="InterPro" id="IPR041916">
    <property type="entry name" value="Anti_sigma_zinc_sf"/>
</dbReference>
<gene>
    <name evidence="12" type="ORF">L2716_12755</name>
</gene>
<feature type="transmembrane region" description="Helical" evidence="10">
    <location>
        <begin position="113"/>
        <end position="134"/>
    </location>
</feature>
<comment type="subcellular location">
    <subcellularLocation>
        <location evidence="2">Cell membrane</location>
    </subcellularLocation>
    <subcellularLocation>
        <location evidence="1">Membrane</location>
        <topology evidence="1">Single-pass membrane protein</topology>
    </subcellularLocation>
</comment>
<keyword evidence="3" id="KW-1003">Cell membrane</keyword>
<dbReference type="InterPro" id="IPR051474">
    <property type="entry name" value="Anti-sigma-K/W_factor"/>
</dbReference>
<proteinExistence type="predicted"/>
<evidence type="ECO:0000256" key="5">
    <source>
        <dbReference type="ARBA" id="ARBA00022989"/>
    </source>
</evidence>
<organism evidence="12 13">
    <name type="scientific">Pseudalkalibacillus berkeleyi</name>
    <dbReference type="NCBI Taxonomy" id="1069813"/>
    <lineage>
        <taxon>Bacteria</taxon>
        <taxon>Bacillati</taxon>
        <taxon>Bacillota</taxon>
        <taxon>Bacilli</taxon>
        <taxon>Bacillales</taxon>
        <taxon>Fictibacillaceae</taxon>
        <taxon>Pseudalkalibacillus</taxon>
    </lineage>
</organism>
<evidence type="ECO:0000256" key="2">
    <source>
        <dbReference type="ARBA" id="ARBA00004236"/>
    </source>
</evidence>
<dbReference type="PANTHER" id="PTHR37461">
    <property type="entry name" value="ANTI-SIGMA-K FACTOR RSKA"/>
    <property type="match status" value="1"/>
</dbReference>
<comment type="caution">
    <text evidence="12">The sequence shown here is derived from an EMBL/GenBank/DDBJ whole genome shotgun (WGS) entry which is preliminary data.</text>
</comment>
<evidence type="ECO:0000256" key="7">
    <source>
        <dbReference type="ARBA" id="ARBA00029829"/>
    </source>
</evidence>
<dbReference type="Proteomes" id="UP001649381">
    <property type="component" value="Unassembled WGS sequence"/>
</dbReference>
<sequence length="262" mass="29276">MKNQEQCEMLLDYFNDCLTETERKAFEAHLTECAECSEELKELQELTADLPYAAEPVEPNEGMKDRILSSVFEQPIESETPIQASDSNEGQTKVTPIQQPQDSQTNRKRKMKWIQPLLAASLLFSLTANVYFYMNDNDRQIVSPNEDGVNEIVKNVELAATEGNEARAQAAMIQKEDGMSLVMQADNLQTLSGSEAYQVWLIDTNGEKFRAGTFLPNKNGQGGVVYPVDVKGEHQWDQIAVTLEPTPDSSQPKGKIILASKL</sequence>
<name>A0ABS9H3R8_9BACL</name>
<dbReference type="Gene3D" id="1.10.10.1320">
    <property type="entry name" value="Anti-sigma factor, zinc-finger domain"/>
    <property type="match status" value="1"/>
</dbReference>
<accession>A0ABS9H3R8</accession>
<evidence type="ECO:0000256" key="4">
    <source>
        <dbReference type="ARBA" id="ARBA00022692"/>
    </source>
</evidence>
<feature type="compositionally biased region" description="Polar residues" evidence="9">
    <location>
        <begin position="80"/>
        <end position="104"/>
    </location>
</feature>
<evidence type="ECO:0000256" key="1">
    <source>
        <dbReference type="ARBA" id="ARBA00004167"/>
    </source>
</evidence>
<evidence type="ECO:0000256" key="8">
    <source>
        <dbReference type="ARBA" id="ARBA00030803"/>
    </source>
</evidence>
<evidence type="ECO:0000256" key="3">
    <source>
        <dbReference type="ARBA" id="ARBA00022475"/>
    </source>
</evidence>
<feature type="domain" description="Anti-sigma K factor RskA C-terminal" evidence="11">
    <location>
        <begin position="158"/>
        <end position="255"/>
    </location>
</feature>
<keyword evidence="4 10" id="KW-0812">Transmembrane</keyword>
<evidence type="ECO:0000313" key="13">
    <source>
        <dbReference type="Proteomes" id="UP001649381"/>
    </source>
</evidence>
<keyword evidence="6 10" id="KW-0472">Membrane</keyword>
<evidence type="ECO:0000256" key="10">
    <source>
        <dbReference type="SAM" id="Phobius"/>
    </source>
</evidence>
<reference evidence="12 13" key="1">
    <citation type="submission" date="2022-01" db="EMBL/GenBank/DDBJ databases">
        <title>Alkalihalobacillus sp. EGI L200015, a novel bacterium isolated from a salt lake sediment.</title>
        <authorList>
            <person name="Gao L."/>
            <person name="Fang B.-Z."/>
            <person name="Li W.-J."/>
        </authorList>
    </citation>
    <scope>NUCLEOTIDE SEQUENCE [LARGE SCALE GENOMIC DNA]</scope>
    <source>
        <strain evidence="12 13">KCTC 12718</strain>
    </source>
</reference>
<dbReference type="PANTHER" id="PTHR37461:SF1">
    <property type="entry name" value="ANTI-SIGMA-K FACTOR RSKA"/>
    <property type="match status" value="1"/>
</dbReference>
<protein>
    <recommendedName>
        <fullName evidence="8">Regulator of SigK</fullName>
    </recommendedName>
    <alternativeName>
        <fullName evidence="7">Sigma-K anti-sigma factor RskA</fullName>
    </alternativeName>
</protein>
<dbReference type="Pfam" id="PF10099">
    <property type="entry name" value="RskA_C"/>
    <property type="match status" value="1"/>
</dbReference>
<keyword evidence="13" id="KW-1185">Reference proteome</keyword>
<evidence type="ECO:0000259" key="11">
    <source>
        <dbReference type="Pfam" id="PF10099"/>
    </source>
</evidence>
<dbReference type="RefSeq" id="WP_236335797.1">
    <property type="nucleotide sequence ID" value="NZ_JAKIJS010000001.1"/>
</dbReference>
<evidence type="ECO:0000313" key="12">
    <source>
        <dbReference type="EMBL" id="MCF6138600.1"/>
    </source>
</evidence>
<keyword evidence="5 10" id="KW-1133">Transmembrane helix</keyword>
<evidence type="ECO:0000256" key="9">
    <source>
        <dbReference type="SAM" id="MobiDB-lite"/>
    </source>
</evidence>
<dbReference type="EMBL" id="JAKIJS010000001">
    <property type="protein sequence ID" value="MCF6138600.1"/>
    <property type="molecule type" value="Genomic_DNA"/>
</dbReference>
<feature type="region of interest" description="Disordered" evidence="9">
    <location>
        <begin position="79"/>
        <end position="108"/>
    </location>
</feature>
<evidence type="ECO:0000256" key="6">
    <source>
        <dbReference type="ARBA" id="ARBA00023136"/>
    </source>
</evidence>